<gene>
    <name evidence="1" type="ORF">I4W93_008690</name>
</gene>
<evidence type="ECO:0008006" key="3">
    <source>
        <dbReference type="Google" id="ProtNLM"/>
    </source>
</evidence>
<comment type="caution">
    <text evidence="1">The sequence shown here is derived from an EMBL/GenBank/DDBJ whole genome shotgun (WGS) entry which is preliminary data.</text>
</comment>
<protein>
    <recommendedName>
        <fullName evidence="3">Virion morphogenesis protein</fullName>
    </recommendedName>
</protein>
<reference evidence="1 2" key="1">
    <citation type="submission" date="2020-12" db="EMBL/GenBank/DDBJ databases">
        <authorList>
            <person name="Ruan W."/>
            <person name="Khan S.A."/>
            <person name="Jeon C.O."/>
        </authorList>
    </citation>
    <scope>NUCLEOTIDE SEQUENCE [LARGE SCALE GENOMIC DNA]</scope>
    <source>
        <strain evidence="1 2">MA-13</strain>
    </source>
</reference>
<dbReference type="RefSeq" id="WP_205313692.1">
    <property type="nucleotide sequence ID" value="NZ_JAERPS020000003.1"/>
</dbReference>
<organism evidence="1 2">
    <name type="scientific">Rheinheimera maricola</name>
    <dbReference type="NCBI Taxonomy" id="2793282"/>
    <lineage>
        <taxon>Bacteria</taxon>
        <taxon>Pseudomonadati</taxon>
        <taxon>Pseudomonadota</taxon>
        <taxon>Gammaproteobacteria</taxon>
        <taxon>Chromatiales</taxon>
        <taxon>Chromatiaceae</taxon>
        <taxon>Rheinheimera</taxon>
    </lineage>
</organism>
<sequence length="157" mass="17676">MRDINLLNTDSAKASFRHLVEEALDDTGNKLVRYFSNDKLLVIYRISKGKIDDTENQSELPLTSLSWLKETIVNGFWRLPSAGGLPKDKHSVSATFNGEEILLGRSMNAGDYGRTGFKIVNKSRKSHIMPSRPQEFQISDEQVEKVLLPLIDRLGVS</sequence>
<proteinExistence type="predicted"/>
<dbReference type="Proteomes" id="UP000663814">
    <property type="component" value="Unassembled WGS sequence"/>
</dbReference>
<dbReference type="EMBL" id="JAERPS020000003">
    <property type="protein sequence ID" value="MBZ9611676.1"/>
    <property type="molecule type" value="Genomic_DNA"/>
</dbReference>
<keyword evidence="2" id="KW-1185">Reference proteome</keyword>
<reference evidence="1 2" key="2">
    <citation type="submission" date="2021-08" db="EMBL/GenBank/DDBJ databases">
        <title>Rheinheimera aquimaris sp. nov., isolated from seawater of the East Sea in Korea.</title>
        <authorList>
            <person name="Kim K.H."/>
            <person name="Wenting R."/>
            <person name="Kim K.R."/>
            <person name="Jeon C.O."/>
        </authorList>
    </citation>
    <scope>NUCLEOTIDE SEQUENCE [LARGE SCALE GENOMIC DNA]</scope>
    <source>
        <strain evidence="1 2">MA-13</strain>
    </source>
</reference>
<evidence type="ECO:0000313" key="1">
    <source>
        <dbReference type="EMBL" id="MBZ9611676.1"/>
    </source>
</evidence>
<evidence type="ECO:0000313" key="2">
    <source>
        <dbReference type="Proteomes" id="UP000663814"/>
    </source>
</evidence>
<accession>A0ABS7X8K6</accession>
<name>A0ABS7X8K6_9GAMM</name>